<dbReference type="AlphaFoldDB" id="A0A2Z3GWK0"/>
<dbReference type="EMBL" id="CP029145">
    <property type="protein sequence ID" value="AWM33060.1"/>
    <property type="molecule type" value="Genomic_DNA"/>
</dbReference>
<reference evidence="2" key="1">
    <citation type="submission" date="2018-04" db="EMBL/GenBank/DDBJ databases">
        <title>Complete genome of Antarctic heterotrophic bacterium Hymenobacter nivis.</title>
        <authorList>
            <person name="Terashima M."/>
        </authorList>
    </citation>
    <scope>NUCLEOTIDE SEQUENCE [LARGE SCALE GENOMIC DNA]</scope>
    <source>
        <strain evidence="2">NBRC 111535</strain>
    </source>
</reference>
<gene>
    <name evidence="1" type="ORF">DDQ68_09910</name>
</gene>
<proteinExistence type="predicted"/>
<dbReference type="RefSeq" id="WP_109656147.1">
    <property type="nucleotide sequence ID" value="NZ_CP029145.1"/>
</dbReference>
<sequence>MTVGRGDFQVPLYWELLDNRSGNSSATARIAVLNACVQALGKDRIGLVVGDREFAGHVWLK</sequence>
<name>A0A2Z3GWK0_9BACT</name>
<dbReference type="OrthoDB" id="882324at2"/>
<accession>A0A2Z3GWK0</accession>
<keyword evidence="2" id="KW-1185">Reference proteome</keyword>
<organism evidence="1 2">
    <name type="scientific">Hymenobacter nivis</name>
    <dbReference type="NCBI Taxonomy" id="1850093"/>
    <lineage>
        <taxon>Bacteria</taxon>
        <taxon>Pseudomonadati</taxon>
        <taxon>Bacteroidota</taxon>
        <taxon>Cytophagia</taxon>
        <taxon>Cytophagales</taxon>
        <taxon>Hymenobacteraceae</taxon>
        <taxon>Hymenobacter</taxon>
    </lineage>
</organism>
<protein>
    <submittedName>
        <fullName evidence="1">Uncharacterized protein</fullName>
    </submittedName>
</protein>
<dbReference type="Proteomes" id="UP000245999">
    <property type="component" value="Chromosome"/>
</dbReference>
<evidence type="ECO:0000313" key="2">
    <source>
        <dbReference type="Proteomes" id="UP000245999"/>
    </source>
</evidence>
<evidence type="ECO:0000313" key="1">
    <source>
        <dbReference type="EMBL" id="AWM33060.1"/>
    </source>
</evidence>
<dbReference type="KEGG" id="hnv:DDQ68_09910"/>